<name>A0A7X0FAG3_9HYPH</name>
<comment type="caution">
    <text evidence="1">The sequence shown here is derived from an EMBL/GenBank/DDBJ whole genome shotgun (WGS) entry which is preliminary data.</text>
</comment>
<keyword evidence="2" id="KW-1185">Reference proteome</keyword>
<accession>A0A7X0FAG3</accession>
<gene>
    <name evidence="1" type="ORF">GGR00_003911</name>
</gene>
<evidence type="ECO:0000313" key="2">
    <source>
        <dbReference type="Proteomes" id="UP000536262"/>
    </source>
</evidence>
<dbReference type="AlphaFoldDB" id="A0A7X0FAG3"/>
<dbReference type="EMBL" id="JACHOU010000011">
    <property type="protein sequence ID" value="MBB6356106.1"/>
    <property type="molecule type" value="Genomic_DNA"/>
</dbReference>
<organism evidence="1 2">
    <name type="scientific">Aminobacter aganoensis</name>
    <dbReference type="NCBI Taxonomy" id="83264"/>
    <lineage>
        <taxon>Bacteria</taxon>
        <taxon>Pseudomonadati</taxon>
        <taxon>Pseudomonadota</taxon>
        <taxon>Alphaproteobacteria</taxon>
        <taxon>Hyphomicrobiales</taxon>
        <taxon>Phyllobacteriaceae</taxon>
        <taxon>Aminobacter</taxon>
    </lineage>
</organism>
<evidence type="ECO:0008006" key="3">
    <source>
        <dbReference type="Google" id="ProtNLM"/>
    </source>
</evidence>
<dbReference type="Proteomes" id="UP000536262">
    <property type="component" value="Unassembled WGS sequence"/>
</dbReference>
<proteinExistence type="predicted"/>
<dbReference type="RefSeq" id="WP_184700422.1">
    <property type="nucleotide sequence ID" value="NZ_BAABEG010000001.1"/>
</dbReference>
<sequence length="256" mass="28948">MLELKGKDFLFAMNQLSELNEIGKMDSKYLVEHKEQVSFLNSQLREELKKLNLPLSIIVTNRIEGGFNLWSNGKYSSDTVASNFSKNIVDLRARIEDELENSVIYCLSPSEAVFARATEPPFGVEVFDKFQDAATDIEEARKCMAFARWTGAVFHLMRAMELGLTLLGGKLGATVQNAHGGSLSWGIILSNLDGRIEQLPKGEERNRWSQARALLYHVNQCWRTETMHPKQTYTEEEARAVYDATGSFLRYLSGLV</sequence>
<evidence type="ECO:0000313" key="1">
    <source>
        <dbReference type="EMBL" id="MBB6356106.1"/>
    </source>
</evidence>
<protein>
    <recommendedName>
        <fullName evidence="3">HEPN domain-containing protein</fullName>
    </recommendedName>
</protein>
<reference evidence="1 2" key="1">
    <citation type="submission" date="2020-08" db="EMBL/GenBank/DDBJ databases">
        <title>Genomic Encyclopedia of Type Strains, Phase IV (KMG-IV): sequencing the most valuable type-strain genomes for metagenomic binning, comparative biology and taxonomic classification.</title>
        <authorList>
            <person name="Goeker M."/>
        </authorList>
    </citation>
    <scope>NUCLEOTIDE SEQUENCE [LARGE SCALE GENOMIC DNA]</scope>
    <source>
        <strain evidence="1 2">DSM 7051</strain>
    </source>
</reference>